<comment type="caution">
    <text evidence="1">The sequence shown here is derived from an EMBL/GenBank/DDBJ whole genome shotgun (WGS) entry which is preliminary data.</text>
</comment>
<name>A0ABD2Y5H6_9GENT</name>
<evidence type="ECO:0000313" key="2">
    <source>
        <dbReference type="Proteomes" id="UP001630127"/>
    </source>
</evidence>
<gene>
    <name evidence="1" type="ORF">ACH5RR_035998</name>
</gene>
<proteinExistence type="predicted"/>
<evidence type="ECO:0000313" key="1">
    <source>
        <dbReference type="EMBL" id="KAL3501549.1"/>
    </source>
</evidence>
<protein>
    <submittedName>
        <fullName evidence="1">Uncharacterized protein</fullName>
    </submittedName>
</protein>
<keyword evidence="2" id="KW-1185">Reference proteome</keyword>
<organism evidence="1 2">
    <name type="scientific">Cinchona calisaya</name>
    <dbReference type="NCBI Taxonomy" id="153742"/>
    <lineage>
        <taxon>Eukaryota</taxon>
        <taxon>Viridiplantae</taxon>
        <taxon>Streptophyta</taxon>
        <taxon>Embryophyta</taxon>
        <taxon>Tracheophyta</taxon>
        <taxon>Spermatophyta</taxon>
        <taxon>Magnoliopsida</taxon>
        <taxon>eudicotyledons</taxon>
        <taxon>Gunneridae</taxon>
        <taxon>Pentapetalae</taxon>
        <taxon>asterids</taxon>
        <taxon>lamiids</taxon>
        <taxon>Gentianales</taxon>
        <taxon>Rubiaceae</taxon>
        <taxon>Cinchonoideae</taxon>
        <taxon>Cinchoneae</taxon>
        <taxon>Cinchona</taxon>
    </lineage>
</organism>
<sequence>MATNKIFPIPHLDGVMIVDERCPSFIHSVSVKTDVSIGPSFTGDNRKRGSQISAIQLENDLTGIKVDVFQEWPDCCVAGLDEFADIMPAGLPKELPPQRVDNLHIGPVPGTIPSAKASYRMESVEWRK</sequence>
<dbReference type="EMBL" id="JBJUIK010000015">
    <property type="protein sequence ID" value="KAL3501549.1"/>
    <property type="molecule type" value="Genomic_DNA"/>
</dbReference>
<accession>A0ABD2Y5H6</accession>
<dbReference type="Proteomes" id="UP001630127">
    <property type="component" value="Unassembled WGS sequence"/>
</dbReference>
<reference evidence="1 2" key="1">
    <citation type="submission" date="2024-11" db="EMBL/GenBank/DDBJ databases">
        <title>A near-complete genome assembly of Cinchona calisaya.</title>
        <authorList>
            <person name="Lian D.C."/>
            <person name="Zhao X.W."/>
            <person name="Wei L."/>
        </authorList>
    </citation>
    <scope>NUCLEOTIDE SEQUENCE [LARGE SCALE GENOMIC DNA]</scope>
    <source>
        <tissue evidence="1">Nenye</tissue>
    </source>
</reference>
<dbReference type="AlphaFoldDB" id="A0ABD2Y5H6"/>